<gene>
    <name evidence="1" type="ORF">EHAR0213_LOCUS9286</name>
</gene>
<evidence type="ECO:0000313" key="1">
    <source>
        <dbReference type="EMBL" id="CAE0350372.1"/>
    </source>
</evidence>
<sequence length="105" mass="12734">MGEIEELVDRNEREDRYRKKLAILRNQKLQKVERITIEQLQNLKNIKNKKAGAPRYINLYASKKRVWKGRKGEFEKEKLVDYFKVFDANRIFRKKKVNSYKVTKS</sequence>
<protein>
    <submittedName>
        <fullName evidence="1">Uncharacterized protein</fullName>
    </submittedName>
</protein>
<organism evidence="1">
    <name type="scientific">Euplotes harpa</name>
    <dbReference type="NCBI Taxonomy" id="151035"/>
    <lineage>
        <taxon>Eukaryota</taxon>
        <taxon>Sar</taxon>
        <taxon>Alveolata</taxon>
        <taxon>Ciliophora</taxon>
        <taxon>Intramacronucleata</taxon>
        <taxon>Spirotrichea</taxon>
        <taxon>Hypotrichia</taxon>
        <taxon>Euplotida</taxon>
        <taxon>Euplotidae</taxon>
        <taxon>Euplotes</taxon>
    </lineage>
</organism>
<proteinExistence type="predicted"/>
<name>A0A7S3N7D4_9SPIT</name>
<dbReference type="EMBL" id="HBII01022399">
    <property type="protein sequence ID" value="CAE0350372.1"/>
    <property type="molecule type" value="Transcribed_RNA"/>
</dbReference>
<accession>A0A7S3N7D4</accession>
<dbReference type="AlphaFoldDB" id="A0A7S3N7D4"/>
<reference evidence="1" key="1">
    <citation type="submission" date="2021-01" db="EMBL/GenBank/DDBJ databases">
        <authorList>
            <person name="Corre E."/>
            <person name="Pelletier E."/>
            <person name="Niang G."/>
            <person name="Scheremetjew M."/>
            <person name="Finn R."/>
            <person name="Kale V."/>
            <person name="Holt S."/>
            <person name="Cochrane G."/>
            <person name="Meng A."/>
            <person name="Brown T."/>
            <person name="Cohen L."/>
        </authorList>
    </citation>
    <scope>NUCLEOTIDE SEQUENCE</scope>
    <source>
        <strain evidence="1">FSP1.4</strain>
    </source>
</reference>